<dbReference type="EMBL" id="DVOO01000029">
    <property type="protein sequence ID" value="HIV26081.1"/>
    <property type="molecule type" value="Genomic_DNA"/>
</dbReference>
<reference evidence="1" key="2">
    <citation type="journal article" date="2021" name="PeerJ">
        <title>Extensive microbial diversity within the chicken gut microbiome revealed by metagenomics and culture.</title>
        <authorList>
            <person name="Gilroy R."/>
            <person name="Ravi A."/>
            <person name="Getino M."/>
            <person name="Pursley I."/>
            <person name="Horton D.L."/>
            <person name="Alikhan N.F."/>
            <person name="Baker D."/>
            <person name="Gharbi K."/>
            <person name="Hall N."/>
            <person name="Watson M."/>
            <person name="Adriaenssens E.M."/>
            <person name="Foster-Nyarko E."/>
            <person name="Jarju S."/>
            <person name="Secka A."/>
            <person name="Antonio M."/>
            <person name="Oren A."/>
            <person name="Chaudhuri R.R."/>
            <person name="La Ragione R."/>
            <person name="Hildebrand F."/>
            <person name="Pallen M.J."/>
        </authorList>
    </citation>
    <scope>NUCLEOTIDE SEQUENCE</scope>
    <source>
        <strain evidence="1">CHK188-20938</strain>
    </source>
</reference>
<reference evidence="1" key="1">
    <citation type="submission" date="2020-10" db="EMBL/GenBank/DDBJ databases">
        <authorList>
            <person name="Gilroy R."/>
        </authorList>
    </citation>
    <scope>NUCLEOTIDE SEQUENCE</scope>
    <source>
        <strain evidence="1">CHK188-20938</strain>
    </source>
</reference>
<accession>A0A9D1TAY5</accession>
<proteinExistence type="predicted"/>
<evidence type="ECO:0000313" key="2">
    <source>
        <dbReference type="Proteomes" id="UP000824169"/>
    </source>
</evidence>
<comment type="caution">
    <text evidence="1">The sequence shown here is derived from an EMBL/GenBank/DDBJ whole genome shotgun (WGS) entry which is preliminary data.</text>
</comment>
<dbReference type="Proteomes" id="UP000824169">
    <property type="component" value="Unassembled WGS sequence"/>
</dbReference>
<protein>
    <submittedName>
        <fullName evidence="1">Aspartate dehydrogenase</fullName>
    </submittedName>
</protein>
<sequence>MFRRKRKTDFFDRESERPVIRASICTGEKVAGFKNIRTGRFTEVMLIRGQKDLDAFRKQYGIAEEEILTEY</sequence>
<dbReference type="AlphaFoldDB" id="A0A9D1TAY5"/>
<evidence type="ECO:0000313" key="1">
    <source>
        <dbReference type="EMBL" id="HIV26081.1"/>
    </source>
</evidence>
<organism evidence="1 2">
    <name type="scientific">Candidatus Scatomonas pullistercoris</name>
    <dbReference type="NCBI Taxonomy" id="2840920"/>
    <lineage>
        <taxon>Bacteria</taxon>
        <taxon>Bacillati</taxon>
        <taxon>Bacillota</taxon>
        <taxon>Clostridia</taxon>
        <taxon>Lachnospirales</taxon>
        <taxon>Lachnospiraceae</taxon>
        <taxon>Lachnospiraceae incertae sedis</taxon>
        <taxon>Candidatus Scatomonas</taxon>
    </lineage>
</organism>
<name>A0A9D1TAY5_9FIRM</name>
<gene>
    <name evidence="1" type="ORF">IAB71_09955</name>
</gene>